<name>A0A091BA26_9GAMM</name>
<evidence type="ECO:0000259" key="8">
    <source>
        <dbReference type="PROSITE" id="PS50011"/>
    </source>
</evidence>
<evidence type="ECO:0000256" key="6">
    <source>
        <dbReference type="PROSITE-ProRule" id="PRU10141"/>
    </source>
</evidence>
<dbReference type="InterPro" id="IPR008266">
    <property type="entry name" value="Tyr_kinase_AS"/>
</dbReference>
<evidence type="ECO:0000256" key="7">
    <source>
        <dbReference type="SAM" id="MobiDB-lite"/>
    </source>
</evidence>
<evidence type="ECO:0000256" key="5">
    <source>
        <dbReference type="PROSITE-ProRule" id="PRU00339"/>
    </source>
</evidence>
<dbReference type="PROSITE" id="PS00109">
    <property type="entry name" value="PROTEIN_KINASE_TYR"/>
    <property type="match status" value="1"/>
</dbReference>
<keyword evidence="5" id="KW-0802">TPR repeat</keyword>
<dbReference type="GO" id="GO:0005524">
    <property type="term" value="F:ATP binding"/>
    <property type="evidence" value="ECO:0007669"/>
    <property type="project" value="UniProtKB-UniRule"/>
</dbReference>
<dbReference type="OrthoDB" id="9801841at2"/>
<reference evidence="9 10" key="1">
    <citation type="submission" date="2013-09" db="EMBL/GenBank/DDBJ databases">
        <title>Genome sequencing of Arenimonas composti.</title>
        <authorList>
            <person name="Chen F."/>
            <person name="Wang G."/>
        </authorList>
    </citation>
    <scope>NUCLEOTIDE SEQUENCE [LARGE SCALE GENOMIC DNA]</scope>
    <source>
        <strain evidence="9 10">TR7-09</strain>
    </source>
</reference>
<dbReference type="Gene3D" id="1.10.510.10">
    <property type="entry name" value="Transferase(Phosphotransferase) domain 1"/>
    <property type="match status" value="1"/>
</dbReference>
<feature type="binding site" evidence="6">
    <location>
        <position position="108"/>
    </location>
    <ligand>
        <name>ATP</name>
        <dbReference type="ChEBI" id="CHEBI:30616"/>
    </ligand>
</feature>
<dbReference type="Gene3D" id="1.25.40.10">
    <property type="entry name" value="Tetratricopeptide repeat domain"/>
    <property type="match status" value="3"/>
</dbReference>
<dbReference type="SMART" id="SM00028">
    <property type="entry name" value="TPR"/>
    <property type="match status" value="6"/>
</dbReference>
<sequence length="813" mass="85153">MPQADWSEIEALFDAAWELPEAEREAWLAAQEAPADVVAAVRRLFVAAAEAGEFLETRGAGEAPPPVLSPGERVGAWRVLAPLGRGGMGEVHAVERDDGQFAQPAALKLLNAADTDAALRFQHERQLLARLEHPGIARLIDGGLHGGRPWLVMERIDGDRIDAWCEARGLDLAGRLRLLLQAAEALMHAHARGVLHRDVSPANLLVDHDGRVRLIDFGIAGALGDEAGGSAALNFDYAAPELAGGQVDAGADAYGLAALAYRLASGRPPRETAGLPTPAALARLFAGPPPRLRDTGAGARWQRDGRERALFADLDAILAQALHPDPARRYAGVERFADDLRRALARDALAARSGERWHAPARWLRRHRGPVAAAVLVVATLAGGLGVALSQAREARLQRDNALAEQARLEAVRQAVYLMFRSAGEQGGDVSAGEVLNGAARRIEDEFARAPDAGAPVLHALGELYFLLNDYEAAEPLLRRLADADPAKVDAGHIAAGRYDLAQVRLRRGDADEARTLLAQAQAFWVSDPERWRSRLVDSRLLEAQLLAGTGDGEAALALLRAALAERIAISGAGHPETGVFHNNLGVALFRAGRLDEARDAFAAASKVWEAAGLAQQPDALNTLNNWGAVEVAAGRPAAAEPLFAQAVAIRRAHYGPSAATAALLNNTGKLALQNGEPARALPLLRDAAAMGERYAGAGSLHHVSALAGVAEAELALGEPDAAETTAGIALSAAKQTLGERHPGVGVAALALARVRAAQGDRAGAEDLLAQVEAIAAAAGAAGARLQQQAQSLRAAWSAPAPGPAPGTATPSP</sequence>
<keyword evidence="3" id="KW-0418">Kinase</keyword>
<gene>
    <name evidence="9" type="ORF">P873_10950</name>
</gene>
<organism evidence="9 10">
    <name type="scientific">Arenimonas composti TR7-09 = DSM 18010</name>
    <dbReference type="NCBI Taxonomy" id="1121013"/>
    <lineage>
        <taxon>Bacteria</taxon>
        <taxon>Pseudomonadati</taxon>
        <taxon>Pseudomonadota</taxon>
        <taxon>Gammaproteobacteria</taxon>
        <taxon>Lysobacterales</taxon>
        <taxon>Lysobacteraceae</taxon>
        <taxon>Arenimonas</taxon>
    </lineage>
</organism>
<dbReference type="GO" id="GO:0004674">
    <property type="term" value="F:protein serine/threonine kinase activity"/>
    <property type="evidence" value="ECO:0007669"/>
    <property type="project" value="TreeGrafter"/>
</dbReference>
<dbReference type="eggNOG" id="COG0457">
    <property type="taxonomic scope" value="Bacteria"/>
</dbReference>
<evidence type="ECO:0000256" key="3">
    <source>
        <dbReference type="ARBA" id="ARBA00022777"/>
    </source>
</evidence>
<keyword evidence="10" id="KW-1185">Reference proteome</keyword>
<dbReference type="PROSITE" id="PS00107">
    <property type="entry name" value="PROTEIN_KINASE_ATP"/>
    <property type="match status" value="1"/>
</dbReference>
<dbReference type="InterPro" id="IPR017441">
    <property type="entry name" value="Protein_kinase_ATP_BS"/>
</dbReference>
<keyword evidence="4 6" id="KW-0067">ATP-binding</keyword>
<protein>
    <recommendedName>
        <fullName evidence="8">Protein kinase domain-containing protein</fullName>
    </recommendedName>
</protein>
<dbReference type="InterPro" id="IPR011717">
    <property type="entry name" value="TPR-4"/>
</dbReference>
<dbReference type="AlphaFoldDB" id="A0A091BA26"/>
<dbReference type="CDD" id="cd14014">
    <property type="entry name" value="STKc_PknB_like"/>
    <property type="match status" value="1"/>
</dbReference>
<evidence type="ECO:0000313" key="10">
    <source>
        <dbReference type="Proteomes" id="UP000029391"/>
    </source>
</evidence>
<dbReference type="EMBL" id="AWXU01000035">
    <property type="protein sequence ID" value="KFN49483.1"/>
    <property type="molecule type" value="Genomic_DNA"/>
</dbReference>
<dbReference type="Pfam" id="PF00069">
    <property type="entry name" value="Pkinase"/>
    <property type="match status" value="1"/>
</dbReference>
<dbReference type="Gene3D" id="3.30.200.20">
    <property type="entry name" value="Phosphorylase Kinase, domain 1"/>
    <property type="match status" value="1"/>
</dbReference>
<dbReference type="PANTHER" id="PTHR43289:SF34">
    <property type="entry name" value="SERINE_THREONINE-PROTEIN KINASE YBDM-RELATED"/>
    <property type="match status" value="1"/>
</dbReference>
<dbReference type="PANTHER" id="PTHR43289">
    <property type="entry name" value="MITOGEN-ACTIVATED PROTEIN KINASE KINASE KINASE 20-RELATED"/>
    <property type="match status" value="1"/>
</dbReference>
<dbReference type="PROSITE" id="PS50005">
    <property type="entry name" value="TPR"/>
    <property type="match status" value="1"/>
</dbReference>
<dbReference type="Pfam" id="PF13424">
    <property type="entry name" value="TPR_12"/>
    <property type="match status" value="3"/>
</dbReference>
<dbReference type="InterPro" id="IPR011990">
    <property type="entry name" value="TPR-like_helical_dom_sf"/>
</dbReference>
<evidence type="ECO:0000256" key="4">
    <source>
        <dbReference type="ARBA" id="ARBA00022840"/>
    </source>
</evidence>
<keyword evidence="2 6" id="KW-0547">Nucleotide-binding</keyword>
<dbReference type="RefSeq" id="WP_026816363.1">
    <property type="nucleotide sequence ID" value="NZ_AUFF01000002.1"/>
</dbReference>
<dbReference type="SUPFAM" id="SSF48452">
    <property type="entry name" value="TPR-like"/>
    <property type="match status" value="3"/>
</dbReference>
<keyword evidence="1" id="KW-0808">Transferase</keyword>
<dbReference type="GO" id="GO:0042802">
    <property type="term" value="F:identical protein binding"/>
    <property type="evidence" value="ECO:0007669"/>
    <property type="project" value="InterPro"/>
</dbReference>
<proteinExistence type="predicted"/>
<evidence type="ECO:0000313" key="9">
    <source>
        <dbReference type="EMBL" id="KFN49483.1"/>
    </source>
</evidence>
<dbReference type="SUPFAM" id="SSF56112">
    <property type="entry name" value="Protein kinase-like (PK-like)"/>
    <property type="match status" value="1"/>
</dbReference>
<evidence type="ECO:0000256" key="1">
    <source>
        <dbReference type="ARBA" id="ARBA00022679"/>
    </source>
</evidence>
<dbReference type="Pfam" id="PF07721">
    <property type="entry name" value="TPR_4"/>
    <property type="match status" value="2"/>
</dbReference>
<accession>A0A091BA26</accession>
<feature type="repeat" description="TPR" evidence="5">
    <location>
        <begin position="455"/>
        <end position="488"/>
    </location>
</feature>
<evidence type="ECO:0000256" key="2">
    <source>
        <dbReference type="ARBA" id="ARBA00022741"/>
    </source>
</evidence>
<dbReference type="InterPro" id="IPR011009">
    <property type="entry name" value="Kinase-like_dom_sf"/>
</dbReference>
<dbReference type="InterPro" id="IPR000719">
    <property type="entry name" value="Prot_kinase_dom"/>
</dbReference>
<dbReference type="Proteomes" id="UP000029391">
    <property type="component" value="Unassembled WGS sequence"/>
</dbReference>
<dbReference type="eggNOG" id="COG0515">
    <property type="taxonomic scope" value="Bacteria"/>
</dbReference>
<comment type="caution">
    <text evidence="9">The sequence shown here is derived from an EMBL/GenBank/DDBJ whole genome shotgun (WGS) entry which is preliminary data.</text>
</comment>
<dbReference type="InterPro" id="IPR019734">
    <property type="entry name" value="TPR_rpt"/>
</dbReference>
<dbReference type="PROSITE" id="PS50011">
    <property type="entry name" value="PROTEIN_KINASE_DOM"/>
    <property type="match status" value="1"/>
</dbReference>
<feature type="domain" description="Protein kinase" evidence="8">
    <location>
        <begin position="77"/>
        <end position="344"/>
    </location>
</feature>
<feature type="region of interest" description="Disordered" evidence="7">
    <location>
        <begin position="791"/>
        <end position="813"/>
    </location>
</feature>